<feature type="transmembrane region" description="Helical" evidence="7">
    <location>
        <begin position="85"/>
        <end position="108"/>
    </location>
</feature>
<dbReference type="EMBL" id="CABPRJ010000993">
    <property type="protein sequence ID" value="VVC34373.1"/>
    <property type="molecule type" value="Genomic_DNA"/>
</dbReference>
<keyword evidence="9" id="KW-1185">Reference proteome</keyword>
<comment type="similarity">
    <text evidence="2">Belongs to the ST7 family.</text>
</comment>
<feature type="transmembrane region" description="Helical" evidence="7">
    <location>
        <begin position="529"/>
        <end position="546"/>
    </location>
</feature>
<dbReference type="CDD" id="cd11557">
    <property type="entry name" value="ST7"/>
    <property type="match status" value="1"/>
</dbReference>
<name>A0A5E4MRZ4_9HEMI</name>
<dbReference type="AlphaFoldDB" id="A0A5E4MRZ4"/>
<keyword evidence="3 7" id="KW-0812">Transmembrane</keyword>
<dbReference type="GO" id="GO:0016020">
    <property type="term" value="C:membrane"/>
    <property type="evidence" value="ECO:0007669"/>
    <property type="project" value="UniProtKB-SubCell"/>
</dbReference>
<evidence type="ECO:0000313" key="8">
    <source>
        <dbReference type="EMBL" id="VVC34373.1"/>
    </source>
</evidence>
<reference evidence="8 9" key="1">
    <citation type="submission" date="2019-08" db="EMBL/GenBank/DDBJ databases">
        <authorList>
            <person name="Alioto T."/>
            <person name="Alioto T."/>
            <person name="Gomez Garrido J."/>
        </authorList>
    </citation>
    <scope>NUCLEOTIDE SEQUENCE [LARGE SCALE GENOMIC DNA]</scope>
</reference>
<comment type="subcellular location">
    <subcellularLocation>
        <location evidence="1">Membrane</location>
        <topology evidence="1">Multi-pass membrane protein</topology>
    </subcellularLocation>
</comment>
<evidence type="ECO:0000256" key="1">
    <source>
        <dbReference type="ARBA" id="ARBA00004141"/>
    </source>
</evidence>
<evidence type="ECO:0000256" key="6">
    <source>
        <dbReference type="ARBA" id="ARBA00040270"/>
    </source>
</evidence>
<dbReference type="Proteomes" id="UP000325440">
    <property type="component" value="Unassembled WGS sequence"/>
</dbReference>
<dbReference type="OrthoDB" id="5914722at2759"/>
<evidence type="ECO:0000256" key="7">
    <source>
        <dbReference type="SAM" id="Phobius"/>
    </source>
</evidence>
<dbReference type="Pfam" id="PF04184">
    <property type="entry name" value="ST7"/>
    <property type="match status" value="1"/>
</dbReference>
<feature type="transmembrane region" description="Helical" evidence="7">
    <location>
        <begin position="46"/>
        <end position="65"/>
    </location>
</feature>
<keyword evidence="4 7" id="KW-1133">Transmembrane helix</keyword>
<organism evidence="8 9">
    <name type="scientific">Cinara cedri</name>
    <dbReference type="NCBI Taxonomy" id="506608"/>
    <lineage>
        <taxon>Eukaryota</taxon>
        <taxon>Metazoa</taxon>
        <taxon>Ecdysozoa</taxon>
        <taxon>Arthropoda</taxon>
        <taxon>Hexapoda</taxon>
        <taxon>Insecta</taxon>
        <taxon>Pterygota</taxon>
        <taxon>Neoptera</taxon>
        <taxon>Paraneoptera</taxon>
        <taxon>Hemiptera</taxon>
        <taxon>Sternorrhyncha</taxon>
        <taxon>Aphidomorpha</taxon>
        <taxon>Aphidoidea</taxon>
        <taxon>Aphididae</taxon>
        <taxon>Lachninae</taxon>
        <taxon>Cinara</taxon>
    </lineage>
</organism>
<evidence type="ECO:0000256" key="2">
    <source>
        <dbReference type="ARBA" id="ARBA00009751"/>
    </source>
</evidence>
<evidence type="ECO:0000256" key="4">
    <source>
        <dbReference type="ARBA" id="ARBA00022989"/>
    </source>
</evidence>
<accession>A0A5E4MRZ4</accession>
<gene>
    <name evidence="8" type="ORF">CINCED_3A017904</name>
</gene>
<protein>
    <recommendedName>
        <fullName evidence="6">Protein ST7 homolog</fullName>
    </recommendedName>
</protein>
<dbReference type="InterPro" id="IPR007311">
    <property type="entry name" value="ST7"/>
</dbReference>
<dbReference type="PANTHER" id="PTHR12745">
    <property type="entry name" value="SUPPRESSION OF TUMORIGENICITY 7"/>
    <property type="match status" value="1"/>
</dbReference>
<keyword evidence="5 7" id="KW-0472">Membrane</keyword>
<evidence type="ECO:0000256" key="3">
    <source>
        <dbReference type="ARBA" id="ARBA00022692"/>
    </source>
</evidence>
<feature type="transmembrane region" description="Helical" evidence="7">
    <location>
        <begin position="499"/>
        <end position="523"/>
    </location>
</feature>
<evidence type="ECO:0000256" key="5">
    <source>
        <dbReference type="ARBA" id="ARBA00023136"/>
    </source>
</evidence>
<dbReference type="PANTHER" id="PTHR12745:SF6">
    <property type="entry name" value="PROTEIN ST7 HOMOLOG"/>
    <property type="match status" value="1"/>
</dbReference>
<proteinExistence type="inferred from homology"/>
<sequence length="564" mass="65105">MPDVPRSSARQQRAATTARQPSPVTIVCVSRPAMAKEAIYWIWKKLWWAWYLAITMMVCYSREYIRKKGVWDAVADFMETLTPKFYIALTATSSFISFLIMVSEWMYFQKYGVSFIEQFSLNYISPWIGGGNDNNQQVPECKVWRNPLGLFRGAEYARYYNVTKRDPLTFYDMNLSAQDHQAFFICDADSGKPDYEIMQAAWRERVPAARVKAAHLALEKNSECVTALIMLAEEEAPTMVKVEKILRKALKIAEANYKKTQKSHHVDANAEMKHRRDLNVLIYIRRRIAMCCRKLRKLKEAIKMFRDLSKEMPPIMNILNVHENLIEVLLETQSYADVQSVLAKYDDINLPKSAVICYTSALLKIRVIADKYNAGNASKRGFNQAEEIAIEAIHRAVEFNPHVPKYLLEMKSYILPPEHILKRGDSEAVAYAFFHLAHWKRIKGALSVLNVMWESAFDQIPYPLEKGYLFHPYPACTELADRELLPSHHKVSVFPKKDLPFFIHFTAGLSSFSALLALMIYLHPQLTGNLVYIFCMWIIVPINYCLDRLETLLPNNILDIISNI</sequence>
<evidence type="ECO:0000313" key="9">
    <source>
        <dbReference type="Proteomes" id="UP000325440"/>
    </source>
</evidence>